<organism evidence="1 2">
    <name type="scientific">Rattus norvegicus</name>
    <name type="common">Rat</name>
    <dbReference type="NCBI Taxonomy" id="10116"/>
    <lineage>
        <taxon>Eukaryota</taxon>
        <taxon>Metazoa</taxon>
        <taxon>Chordata</taxon>
        <taxon>Craniata</taxon>
        <taxon>Vertebrata</taxon>
        <taxon>Euteleostomi</taxon>
        <taxon>Mammalia</taxon>
        <taxon>Eutheria</taxon>
        <taxon>Euarchontoglires</taxon>
        <taxon>Glires</taxon>
        <taxon>Rodentia</taxon>
        <taxon>Myomorpha</taxon>
        <taxon>Muroidea</taxon>
        <taxon>Muridae</taxon>
        <taxon>Murinae</taxon>
        <taxon>Rattus</taxon>
    </lineage>
</organism>
<evidence type="ECO:0000313" key="2">
    <source>
        <dbReference type="Proteomes" id="UP000234681"/>
    </source>
</evidence>
<dbReference type="EMBL" id="CH473963">
    <property type="protein sequence ID" value="EDM00152.1"/>
    <property type="molecule type" value="Genomic_DNA"/>
</dbReference>
<dbReference type="Proteomes" id="UP000234681">
    <property type="component" value="Chromosome 14"/>
</dbReference>
<accession>A6IK88</accession>
<evidence type="ECO:0000313" key="1">
    <source>
        <dbReference type="EMBL" id="EDM00152.1"/>
    </source>
</evidence>
<gene>
    <name evidence="1" type="ORF">rCG_36027</name>
</gene>
<dbReference type="AlphaFoldDB" id="A6IK88"/>
<proteinExistence type="predicted"/>
<protein>
    <submittedName>
        <fullName evidence="1">RCG36027</fullName>
    </submittedName>
</protein>
<reference evidence="2" key="1">
    <citation type="submission" date="2005-09" db="EMBL/GenBank/DDBJ databases">
        <authorList>
            <person name="Mural R.J."/>
            <person name="Li P.W."/>
            <person name="Adams M.D."/>
            <person name="Amanatides P.G."/>
            <person name="Baden-Tillson H."/>
            <person name="Barnstead M."/>
            <person name="Chin S.H."/>
            <person name="Dew I."/>
            <person name="Evans C.A."/>
            <person name="Ferriera S."/>
            <person name="Flanigan M."/>
            <person name="Fosler C."/>
            <person name="Glodek A."/>
            <person name="Gu Z."/>
            <person name="Holt R.A."/>
            <person name="Jennings D."/>
            <person name="Kraft C.L."/>
            <person name="Lu F."/>
            <person name="Nguyen T."/>
            <person name="Nusskern D.R."/>
            <person name="Pfannkoch C.M."/>
            <person name="Sitter C."/>
            <person name="Sutton G.G."/>
            <person name="Venter J.C."/>
            <person name="Wang Z."/>
            <person name="Woodage T."/>
            <person name="Zheng X.H."/>
            <person name="Zhong F."/>
        </authorList>
    </citation>
    <scope>NUCLEOTIDE SEQUENCE [LARGE SCALE GENOMIC DNA]</scope>
    <source>
        <strain>BN</strain>
        <strain evidence="2">Sprague-Dawley</strain>
    </source>
</reference>
<sequence>MGTSDDKEQWRLGPSLQDLSRLPSYCSHLLSFAVENSREKQLSLL</sequence>
<name>A6IK88_RAT</name>